<dbReference type="SMART" id="SM00191">
    <property type="entry name" value="Int_alpha"/>
    <property type="match status" value="2"/>
</dbReference>
<sequence length="502" mass="49463">MATVLSGALLAWGVGAGGTPAAAAVACPSGTESDFNGDGIRDTAIADPEATVGGVKKAGAVHVVYGGGKGTLELTQDTANVPGVPEAGDQYGHSLAVYDANLDGCSDLVVGAPYEAIGTAAEAGVVHVVYGSTSGLGGGAAVTEFVQGSGSMNGSSAEAGDWLGYAVAAGKTSAGTPYLLIGVPGESIGTLDDAGGAYYVHGTAQTVVGINQDTEAGGAVPGVAEQDDRYGASLAATPTHFAVGTPGEALGTTTFAGGVGVFSHTLASGHPKPLYGIGQDWDTVSGAEEVGDQFGASLAMVPYRPSGATSTTESLLAVGIPGEDLSTTVDAGAVQVFRIPASGDFTEVNWIDQNTADVEGEGEGGDFFGQRITAVNSSPNATSTATTVRLAVGVPGEESTEEFSDEGAVQIFPLVGAPGAADRWIAPGNGIPSAPATRMLTGLSLGSTPSLLYVGVPYGPADGRAVYGFPWGVESGGAPTQTFKPGEGGIPATGVAFGAVVR</sequence>
<organism evidence="5 6">
    <name type="scientific">Streptomyces minutiscleroticus</name>
    <dbReference type="NCBI Taxonomy" id="68238"/>
    <lineage>
        <taxon>Bacteria</taxon>
        <taxon>Bacillati</taxon>
        <taxon>Actinomycetota</taxon>
        <taxon>Actinomycetes</taxon>
        <taxon>Kitasatosporales</taxon>
        <taxon>Streptomycetaceae</taxon>
        <taxon>Streptomyces</taxon>
    </lineage>
</organism>
<proteinExistence type="predicted"/>
<reference evidence="5" key="2">
    <citation type="submission" date="2020-09" db="EMBL/GenBank/DDBJ databases">
        <authorList>
            <person name="Sun Q."/>
            <person name="Ohkuma M."/>
        </authorList>
    </citation>
    <scope>NUCLEOTIDE SEQUENCE</scope>
    <source>
        <strain evidence="5">JCM 4790</strain>
    </source>
</reference>
<feature type="signal peptide" evidence="4">
    <location>
        <begin position="1"/>
        <end position="23"/>
    </location>
</feature>
<dbReference type="Gene3D" id="2.130.10.130">
    <property type="entry name" value="Integrin alpha, N-terminal"/>
    <property type="match status" value="1"/>
</dbReference>
<dbReference type="InterPro" id="IPR013519">
    <property type="entry name" value="Int_alpha_beta-p"/>
</dbReference>
<evidence type="ECO:0000313" key="5">
    <source>
        <dbReference type="EMBL" id="GGX51019.1"/>
    </source>
</evidence>
<dbReference type="InterPro" id="IPR013517">
    <property type="entry name" value="FG-GAP"/>
</dbReference>
<evidence type="ECO:0000313" key="6">
    <source>
        <dbReference type="Proteomes" id="UP000619244"/>
    </source>
</evidence>
<evidence type="ECO:0008006" key="7">
    <source>
        <dbReference type="Google" id="ProtNLM"/>
    </source>
</evidence>
<dbReference type="SUPFAM" id="SSF69318">
    <property type="entry name" value="Integrin alpha N-terminal domain"/>
    <property type="match status" value="1"/>
</dbReference>
<evidence type="ECO:0000256" key="2">
    <source>
        <dbReference type="ARBA" id="ARBA00022737"/>
    </source>
</evidence>
<name>A0A918K729_9ACTN</name>
<evidence type="ECO:0000256" key="3">
    <source>
        <dbReference type="ARBA" id="ARBA00023180"/>
    </source>
</evidence>
<dbReference type="AlphaFoldDB" id="A0A918K729"/>
<keyword evidence="2" id="KW-0677">Repeat</keyword>
<keyword evidence="1 4" id="KW-0732">Signal</keyword>
<dbReference type="Pfam" id="PF01839">
    <property type="entry name" value="FG-GAP"/>
    <property type="match status" value="1"/>
</dbReference>
<gene>
    <name evidence="5" type="ORF">GCM10010358_00710</name>
</gene>
<dbReference type="PANTHER" id="PTHR36220">
    <property type="entry name" value="UNNAMED PRODUCT"/>
    <property type="match status" value="1"/>
</dbReference>
<dbReference type="InterPro" id="IPR028994">
    <property type="entry name" value="Integrin_alpha_N"/>
</dbReference>
<accession>A0A918K729</accession>
<dbReference type="PROSITE" id="PS51470">
    <property type="entry name" value="FG_GAP"/>
    <property type="match status" value="1"/>
</dbReference>
<keyword evidence="6" id="KW-1185">Reference proteome</keyword>
<keyword evidence="3" id="KW-0325">Glycoprotein</keyword>
<feature type="chain" id="PRO_5036903502" description="VCBS repeat-containing protein" evidence="4">
    <location>
        <begin position="24"/>
        <end position="502"/>
    </location>
</feature>
<protein>
    <recommendedName>
        <fullName evidence="7">VCBS repeat-containing protein</fullName>
    </recommendedName>
</protein>
<evidence type="ECO:0000256" key="4">
    <source>
        <dbReference type="SAM" id="SignalP"/>
    </source>
</evidence>
<dbReference type="Proteomes" id="UP000619244">
    <property type="component" value="Unassembled WGS sequence"/>
</dbReference>
<evidence type="ECO:0000256" key="1">
    <source>
        <dbReference type="ARBA" id="ARBA00022729"/>
    </source>
</evidence>
<dbReference type="EMBL" id="BMVU01000001">
    <property type="protein sequence ID" value="GGX51019.1"/>
    <property type="molecule type" value="Genomic_DNA"/>
</dbReference>
<reference evidence="5" key="1">
    <citation type="journal article" date="2014" name="Int. J. Syst. Evol. Microbiol.">
        <title>Complete genome sequence of Corynebacterium casei LMG S-19264T (=DSM 44701T), isolated from a smear-ripened cheese.</title>
        <authorList>
            <consortium name="US DOE Joint Genome Institute (JGI-PGF)"/>
            <person name="Walter F."/>
            <person name="Albersmeier A."/>
            <person name="Kalinowski J."/>
            <person name="Ruckert C."/>
        </authorList>
    </citation>
    <scope>NUCLEOTIDE SEQUENCE</scope>
    <source>
        <strain evidence="5">JCM 4790</strain>
    </source>
</reference>
<comment type="caution">
    <text evidence="5">The sequence shown here is derived from an EMBL/GenBank/DDBJ whole genome shotgun (WGS) entry which is preliminary data.</text>
</comment>
<dbReference type="PANTHER" id="PTHR36220:SF1">
    <property type="entry name" value="GAMMA TUBULIN COMPLEX COMPONENT C-TERMINAL DOMAIN-CONTAINING PROTEIN"/>
    <property type="match status" value="1"/>
</dbReference>